<keyword evidence="5 7" id="KW-0472">Membrane</keyword>
<gene>
    <name evidence="8" type="ORF">SAMN02745674_01255</name>
</gene>
<feature type="transmembrane region" description="Helical" evidence="7">
    <location>
        <begin position="59"/>
        <end position="76"/>
    </location>
</feature>
<feature type="transmembrane region" description="Helical" evidence="7">
    <location>
        <begin position="231"/>
        <end position="253"/>
    </location>
</feature>
<dbReference type="EMBL" id="FUXP01000003">
    <property type="protein sequence ID" value="SJZ92050.1"/>
    <property type="molecule type" value="Genomic_DNA"/>
</dbReference>
<feature type="transmembrane region" description="Helical" evidence="7">
    <location>
        <begin position="273"/>
        <end position="293"/>
    </location>
</feature>
<evidence type="ECO:0000313" key="9">
    <source>
        <dbReference type="Proteomes" id="UP000190061"/>
    </source>
</evidence>
<feature type="transmembrane region" description="Helical" evidence="7">
    <location>
        <begin position="331"/>
        <end position="357"/>
    </location>
</feature>
<feature type="region of interest" description="Disordered" evidence="6">
    <location>
        <begin position="1"/>
        <end position="32"/>
    </location>
</feature>
<accession>A0A1T4PKE6</accession>
<dbReference type="Proteomes" id="UP000190061">
    <property type="component" value="Unassembled WGS sequence"/>
</dbReference>
<sequence>MTTDAAAPGTPPAPADGPATDPADADPPLSSVRPRASTPLLVLTVLAVGATLWAAQSVILPILLAVFFALIGNPLLRGLQRLRLPRMLGAALVLLTGMAMAGVLANQLVEPAAEWARQVPRELAQLGPQLQEMTKPVKAANEAAENIARAADGEDGRKVEVVRTEVNDPYKSLTATPMMLASVLAVLLLTFFFMVYGESMQRHALALLPTRQQKKVTTTILQSIEREISRYVLTISVINATVGLAFAGCLYLLGVPLDEALLWGTMAAVLNYAPYVGPLIGMLIMLLMGFVAFDELWPALLPAGIYLGLHTLEGQILTPIILGRQMRLSPLVLILALMVFGWMWGIIGLLLAVPLLVCVKIVLSGIEGGDGWARLLE</sequence>
<evidence type="ECO:0000313" key="8">
    <source>
        <dbReference type="EMBL" id="SJZ92050.1"/>
    </source>
</evidence>
<feature type="transmembrane region" description="Helical" evidence="7">
    <location>
        <begin position="88"/>
        <end position="109"/>
    </location>
</feature>
<dbReference type="AlphaFoldDB" id="A0A1T4PKE6"/>
<keyword evidence="3 7" id="KW-0812">Transmembrane</keyword>
<dbReference type="PANTHER" id="PTHR21716">
    <property type="entry name" value="TRANSMEMBRANE PROTEIN"/>
    <property type="match status" value="1"/>
</dbReference>
<feature type="transmembrane region" description="Helical" evidence="7">
    <location>
        <begin position="178"/>
        <end position="196"/>
    </location>
</feature>
<organism evidence="8 9">
    <name type="scientific">Lysobacter spongiicola DSM 21749</name>
    <dbReference type="NCBI Taxonomy" id="1122188"/>
    <lineage>
        <taxon>Bacteria</taxon>
        <taxon>Pseudomonadati</taxon>
        <taxon>Pseudomonadota</taxon>
        <taxon>Gammaproteobacteria</taxon>
        <taxon>Lysobacterales</taxon>
        <taxon>Lysobacteraceae</taxon>
        <taxon>Novilysobacter</taxon>
    </lineage>
</organism>
<dbReference type="GO" id="GO:0016020">
    <property type="term" value="C:membrane"/>
    <property type="evidence" value="ECO:0007669"/>
    <property type="project" value="UniProtKB-SubCell"/>
</dbReference>
<evidence type="ECO:0000256" key="1">
    <source>
        <dbReference type="ARBA" id="ARBA00004141"/>
    </source>
</evidence>
<dbReference type="Pfam" id="PF01594">
    <property type="entry name" value="AI-2E_transport"/>
    <property type="match status" value="1"/>
</dbReference>
<evidence type="ECO:0000256" key="5">
    <source>
        <dbReference type="ARBA" id="ARBA00023136"/>
    </source>
</evidence>
<evidence type="ECO:0000256" key="3">
    <source>
        <dbReference type="ARBA" id="ARBA00022692"/>
    </source>
</evidence>
<comment type="similarity">
    <text evidence="2">Belongs to the autoinducer-2 exporter (AI-2E) (TC 2.A.86) family.</text>
</comment>
<reference evidence="8 9" key="1">
    <citation type="submission" date="2017-02" db="EMBL/GenBank/DDBJ databases">
        <authorList>
            <person name="Peterson S.W."/>
        </authorList>
    </citation>
    <scope>NUCLEOTIDE SEQUENCE [LARGE SCALE GENOMIC DNA]</scope>
    <source>
        <strain evidence="8 9">DSM 21749</strain>
    </source>
</reference>
<keyword evidence="4 7" id="KW-1133">Transmembrane helix</keyword>
<evidence type="ECO:0000256" key="7">
    <source>
        <dbReference type="SAM" id="Phobius"/>
    </source>
</evidence>
<evidence type="ECO:0000256" key="6">
    <source>
        <dbReference type="SAM" id="MobiDB-lite"/>
    </source>
</evidence>
<comment type="subcellular location">
    <subcellularLocation>
        <location evidence="1">Membrane</location>
        <topology evidence="1">Multi-pass membrane protein</topology>
    </subcellularLocation>
</comment>
<dbReference type="RefSeq" id="WP_078757851.1">
    <property type="nucleotide sequence ID" value="NZ_FUXP01000003.1"/>
</dbReference>
<dbReference type="STRING" id="1122188.SAMN02745674_01255"/>
<dbReference type="InterPro" id="IPR002549">
    <property type="entry name" value="AI-2E-like"/>
</dbReference>
<dbReference type="PANTHER" id="PTHR21716:SF16">
    <property type="entry name" value="BLL1467 PROTEIN"/>
    <property type="match status" value="1"/>
</dbReference>
<feature type="compositionally biased region" description="Low complexity" evidence="6">
    <location>
        <begin position="16"/>
        <end position="28"/>
    </location>
</feature>
<protein>
    <submittedName>
        <fullName evidence="8">Predicted PurR-regulated permease PerM</fullName>
    </submittedName>
</protein>
<keyword evidence="9" id="KW-1185">Reference proteome</keyword>
<dbReference type="GO" id="GO:0055085">
    <property type="term" value="P:transmembrane transport"/>
    <property type="evidence" value="ECO:0007669"/>
    <property type="project" value="TreeGrafter"/>
</dbReference>
<name>A0A1T4PKE6_9GAMM</name>
<evidence type="ECO:0000256" key="4">
    <source>
        <dbReference type="ARBA" id="ARBA00022989"/>
    </source>
</evidence>
<evidence type="ECO:0000256" key="2">
    <source>
        <dbReference type="ARBA" id="ARBA00009773"/>
    </source>
</evidence>
<dbReference type="OrthoDB" id="9799225at2"/>
<proteinExistence type="inferred from homology"/>